<keyword evidence="2" id="KW-1185">Reference proteome</keyword>
<organism evidence="1 2">
    <name type="scientific">Miniimonas arenae</name>
    <dbReference type="NCBI Taxonomy" id="676201"/>
    <lineage>
        <taxon>Bacteria</taxon>
        <taxon>Bacillati</taxon>
        <taxon>Actinomycetota</taxon>
        <taxon>Actinomycetes</taxon>
        <taxon>Micrococcales</taxon>
        <taxon>Beutenbergiaceae</taxon>
        <taxon>Miniimonas</taxon>
    </lineage>
</organism>
<comment type="caution">
    <text evidence="1">The sequence shown here is derived from an EMBL/GenBank/DDBJ whole genome shotgun (WGS) entry which is preliminary data.</text>
</comment>
<dbReference type="AlphaFoldDB" id="A0A5C5BEB8"/>
<proteinExistence type="predicted"/>
<evidence type="ECO:0000313" key="2">
    <source>
        <dbReference type="Proteomes" id="UP000313849"/>
    </source>
</evidence>
<dbReference type="Proteomes" id="UP000313849">
    <property type="component" value="Unassembled WGS sequence"/>
</dbReference>
<name>A0A5C5BEB8_9MICO</name>
<evidence type="ECO:0008006" key="3">
    <source>
        <dbReference type="Google" id="ProtNLM"/>
    </source>
</evidence>
<evidence type="ECO:0000313" key="1">
    <source>
        <dbReference type="EMBL" id="TNU75897.1"/>
    </source>
</evidence>
<gene>
    <name evidence="1" type="ORF">FH969_05620</name>
</gene>
<dbReference type="EMBL" id="VENP01000014">
    <property type="protein sequence ID" value="TNU75897.1"/>
    <property type="molecule type" value="Genomic_DNA"/>
</dbReference>
<protein>
    <recommendedName>
        <fullName evidence="3">ATP/GTP-binding protein</fullName>
    </recommendedName>
</protein>
<sequence>MPCTTDAGIWTGDCYLGPINPQPPYSDPIWMGRNYGVILRCTSIPVGNNLGITPATAYANYWAPAPPGVTFDPVALARRAVAEMELTTPPIGMAPAPDLDDPNVLITMPAHFWLDGDAPNELGPATVSASDAGLTVTVTATLTGVTFSTGDGSEFTCTRAEIAAAPADPTAPPVCGHTWEHPSDDQPGGVYTVTATSHWAITWTGGGQTGTLDMDTDASLDVAVTDLPVHLVTGRG</sequence>
<reference evidence="1 2" key="1">
    <citation type="submission" date="2019-06" db="EMBL/GenBank/DDBJ databases">
        <title>Draft genome sequence of Miniimonas arenae KCTC 19750T isolated from sea sand.</title>
        <authorList>
            <person name="Park S.-J."/>
        </authorList>
    </citation>
    <scope>NUCLEOTIDE SEQUENCE [LARGE SCALE GENOMIC DNA]</scope>
    <source>
        <strain evidence="1 2">KCTC 19750</strain>
    </source>
</reference>
<accession>A0A5C5BEB8</accession>